<comment type="caution">
    <text evidence="2">The sequence shown here is derived from an EMBL/GenBank/DDBJ whole genome shotgun (WGS) entry which is preliminary data.</text>
</comment>
<keyword evidence="1" id="KW-1133">Transmembrane helix</keyword>
<keyword evidence="1" id="KW-0472">Membrane</keyword>
<dbReference type="Proteomes" id="UP000295382">
    <property type="component" value="Unassembled WGS sequence"/>
</dbReference>
<protein>
    <submittedName>
        <fullName evidence="2">Uncharacterized protein (DUF58 family)</fullName>
    </submittedName>
</protein>
<evidence type="ECO:0000313" key="2">
    <source>
        <dbReference type="EMBL" id="TCS36543.1"/>
    </source>
</evidence>
<dbReference type="PANTHER" id="PTHR34351:SF1">
    <property type="entry name" value="SLR1927 PROTEIN"/>
    <property type="match status" value="1"/>
</dbReference>
<organism evidence="2 3">
    <name type="scientific">Paucimonas lemoignei</name>
    <name type="common">Pseudomonas lemoignei</name>
    <dbReference type="NCBI Taxonomy" id="29443"/>
    <lineage>
        <taxon>Bacteria</taxon>
        <taxon>Pseudomonadati</taxon>
        <taxon>Pseudomonadota</taxon>
        <taxon>Betaproteobacteria</taxon>
        <taxon>Burkholderiales</taxon>
        <taxon>Burkholderiaceae</taxon>
        <taxon>Paucimonas</taxon>
    </lineage>
</organism>
<dbReference type="OrthoDB" id="5298497at2"/>
<gene>
    <name evidence="2" type="ORF">EDC30_10683</name>
</gene>
<dbReference type="EMBL" id="SLZQ01000006">
    <property type="protein sequence ID" value="TCS36543.1"/>
    <property type="molecule type" value="Genomic_DNA"/>
</dbReference>
<dbReference type="RefSeq" id="WP_132258892.1">
    <property type="nucleotide sequence ID" value="NZ_SLZQ01000006.1"/>
</dbReference>
<evidence type="ECO:0000256" key="1">
    <source>
        <dbReference type="SAM" id="Phobius"/>
    </source>
</evidence>
<dbReference type="AlphaFoldDB" id="A0A4R3HVH1"/>
<dbReference type="PANTHER" id="PTHR34351">
    <property type="entry name" value="SLR1927 PROTEIN-RELATED"/>
    <property type="match status" value="1"/>
</dbReference>
<sequence>MPSFIAKDRPLRQFFRRLLERWLFRLGAPEAGEIHLHRRRVFILPTSAGMAFGAMLVVLFIASINYNLSLGFGLTFLLAACAVVDMHLTFRNLAHLYLSPGRVRPVHAGEEAQFELHVSNRSKRERYAIWLGFIDTGMPDVRQAIDIPAGITRTVTLGLGTARRGWLQAPRVRLETRFPLGLLRAWSYWQPDLRVLVYPCPETDAPPLPTGGGGKADGSGAAGHDDFAGIRAYQSGDSLRQLAWRQIARMDSQHGGALVAKHFEGGGASELALDFALLPTSLDVETRLSRMTCWVLEAEARGLPYAFRIGAVSRDASLGPAHQAACLQELALYGIAESR</sequence>
<keyword evidence="3" id="KW-1185">Reference proteome</keyword>
<proteinExistence type="predicted"/>
<feature type="transmembrane region" description="Helical" evidence="1">
    <location>
        <begin position="41"/>
        <end position="64"/>
    </location>
</feature>
<keyword evidence="1" id="KW-0812">Transmembrane</keyword>
<reference evidence="2 3" key="1">
    <citation type="submission" date="2019-03" db="EMBL/GenBank/DDBJ databases">
        <title>Genomic Encyclopedia of Type Strains, Phase IV (KMG-IV): sequencing the most valuable type-strain genomes for metagenomic binning, comparative biology and taxonomic classification.</title>
        <authorList>
            <person name="Goeker M."/>
        </authorList>
    </citation>
    <scope>NUCLEOTIDE SEQUENCE [LARGE SCALE GENOMIC DNA]</scope>
    <source>
        <strain evidence="2 3">DSM 7445</strain>
    </source>
</reference>
<name>A0A4R3HVH1_PAULE</name>
<evidence type="ECO:0000313" key="3">
    <source>
        <dbReference type="Proteomes" id="UP000295382"/>
    </source>
</evidence>
<feature type="transmembrane region" description="Helical" evidence="1">
    <location>
        <begin position="70"/>
        <end position="90"/>
    </location>
</feature>
<accession>A0A4R3HVH1</accession>